<dbReference type="GO" id="GO:0004034">
    <property type="term" value="F:aldose 1-epimerase activity"/>
    <property type="evidence" value="ECO:0007669"/>
    <property type="project" value="UniProtKB-EC"/>
</dbReference>
<dbReference type="InterPro" id="IPR047215">
    <property type="entry name" value="Galactose_mutarotase-like"/>
</dbReference>
<evidence type="ECO:0000256" key="4">
    <source>
        <dbReference type="ARBA" id="ARBA00023277"/>
    </source>
</evidence>
<keyword evidence="4 5" id="KW-0119">Carbohydrate metabolism</keyword>
<dbReference type="GO" id="GO:0030246">
    <property type="term" value="F:carbohydrate binding"/>
    <property type="evidence" value="ECO:0007669"/>
    <property type="project" value="InterPro"/>
</dbReference>
<evidence type="ECO:0000256" key="8">
    <source>
        <dbReference type="PIRSR" id="PIRSR005096-3"/>
    </source>
</evidence>
<feature type="binding site" evidence="8">
    <location>
        <begin position="192"/>
        <end position="194"/>
    </location>
    <ligand>
        <name>beta-D-galactose</name>
        <dbReference type="ChEBI" id="CHEBI:27667"/>
    </ligand>
</feature>
<keyword evidence="3 5" id="KW-0413">Isomerase</keyword>
<gene>
    <name evidence="9" type="ORF">Q644_22725</name>
</gene>
<evidence type="ECO:0000256" key="6">
    <source>
        <dbReference type="PIRSR" id="PIRSR005096-1"/>
    </source>
</evidence>
<sequence length="359" mass="39504">MDADSWATQRCIIYRRANVNSEIFGYAPDGQAVHRLTISNGPLTARIISWGAAIQDLRMEGHEAPPLVIGYRDFADYPAHSPPHLGAIAGRSANRIRNARFELDGTTYEVEPNFQGRHNLHGGRKGLGNRVWKITGTGPDFVTLATVAADGEMGFPGNLNVSCTYMLNADGTLIVRLEAVTDKTTVCNLLHHSYFNLDDGGEGDILDHQLKIEADAYMPVDEALIPDGRVLPVKGTPYDFRDFRPIRFEENGAQVQYDSNFCLAAARGPLRPCASVKGARSGIRLDISTTEPGVQFYAGNTMANDCIGLMGKPYGKHAGFCLEPQIWPGSLEYPYFPQAILRPGEIYAQTSHFSFSHER</sequence>
<dbReference type="UniPathway" id="UPA00242"/>
<dbReference type="Gene3D" id="2.70.98.10">
    <property type="match status" value="1"/>
</dbReference>
<organism evidence="9 10">
    <name type="scientific">Brucella intermedia 229E</name>
    <dbReference type="NCBI Taxonomy" id="1337887"/>
    <lineage>
        <taxon>Bacteria</taxon>
        <taxon>Pseudomonadati</taxon>
        <taxon>Pseudomonadota</taxon>
        <taxon>Alphaproteobacteria</taxon>
        <taxon>Hyphomicrobiales</taxon>
        <taxon>Brucellaceae</taxon>
        <taxon>Brucella/Ochrobactrum group</taxon>
        <taxon>Brucella</taxon>
    </lineage>
</organism>
<protein>
    <recommendedName>
        <fullName evidence="5">Aldose 1-epimerase</fullName>
        <ecNumber evidence="5">5.1.3.3</ecNumber>
    </recommendedName>
</protein>
<dbReference type="Pfam" id="PF01263">
    <property type="entry name" value="Aldose_epim"/>
    <property type="match status" value="1"/>
</dbReference>
<dbReference type="PATRIC" id="fig|1337887.3.peg.3288"/>
<dbReference type="CDD" id="cd09019">
    <property type="entry name" value="galactose_mutarotase_like"/>
    <property type="match status" value="1"/>
</dbReference>
<dbReference type="PIRSF" id="PIRSF005096">
    <property type="entry name" value="GALM"/>
    <property type="match status" value="1"/>
</dbReference>
<name>U4V997_9HYPH</name>
<dbReference type="InterPro" id="IPR011013">
    <property type="entry name" value="Gal_mutarotase_sf_dom"/>
</dbReference>
<dbReference type="GO" id="GO:0033499">
    <property type="term" value="P:galactose catabolic process via UDP-galactose, Leloir pathway"/>
    <property type="evidence" value="ECO:0007669"/>
    <property type="project" value="TreeGrafter"/>
</dbReference>
<comment type="catalytic activity">
    <reaction evidence="5">
        <text>alpha-D-glucose = beta-D-glucose</text>
        <dbReference type="Rhea" id="RHEA:10264"/>
        <dbReference type="ChEBI" id="CHEBI:15903"/>
        <dbReference type="ChEBI" id="CHEBI:17925"/>
        <dbReference type="EC" id="5.1.3.3"/>
    </reaction>
</comment>
<comment type="caution">
    <text evidence="9">The sequence shown here is derived from an EMBL/GenBank/DDBJ whole genome shotgun (WGS) entry which is preliminary data.</text>
</comment>
<accession>U4V997</accession>
<dbReference type="GO" id="GO:0006006">
    <property type="term" value="P:glucose metabolic process"/>
    <property type="evidence" value="ECO:0007669"/>
    <property type="project" value="TreeGrafter"/>
</dbReference>
<proteinExistence type="inferred from homology"/>
<evidence type="ECO:0000256" key="1">
    <source>
        <dbReference type="ARBA" id="ARBA00005028"/>
    </source>
</evidence>
<evidence type="ECO:0000256" key="3">
    <source>
        <dbReference type="ARBA" id="ARBA00023235"/>
    </source>
</evidence>
<dbReference type="Proteomes" id="UP000016842">
    <property type="component" value="Unassembled WGS sequence"/>
</dbReference>
<feature type="active site" description="Proton acceptor" evidence="6">
    <location>
        <position position="323"/>
    </location>
</feature>
<dbReference type="SUPFAM" id="SSF74650">
    <property type="entry name" value="Galactose mutarotase-like"/>
    <property type="match status" value="1"/>
</dbReference>
<dbReference type="AlphaFoldDB" id="U4V997"/>
<feature type="binding site" evidence="7">
    <location>
        <position position="258"/>
    </location>
    <ligand>
        <name>beta-D-galactose</name>
        <dbReference type="ChEBI" id="CHEBI:27667"/>
    </ligand>
</feature>
<dbReference type="PANTHER" id="PTHR10091">
    <property type="entry name" value="ALDOSE-1-EPIMERASE"/>
    <property type="match status" value="1"/>
</dbReference>
<evidence type="ECO:0000313" key="9">
    <source>
        <dbReference type="EMBL" id="ERM01244.1"/>
    </source>
</evidence>
<reference evidence="9 10" key="1">
    <citation type="journal article" date="2014" name="FEMS Microbiol. Lett.">
        <title>Genome sequencing analysis reveals virulence-related gene content of Ochrobactrum intermedium strain 229E, a urease-positive strain isolated from the human gastric niche.</title>
        <authorList>
            <person name="Kulkarni G.J."/>
            <person name="Shetty S."/>
            <person name="Dharne M.S."/>
            <person name="Shouche Y.S."/>
        </authorList>
    </citation>
    <scope>NUCLEOTIDE SEQUENCE [LARGE SCALE GENOMIC DNA]</scope>
    <source>
        <strain evidence="9 10">229E</strain>
    </source>
</reference>
<dbReference type="InterPro" id="IPR008183">
    <property type="entry name" value="Aldose_1/G6P_1-epimerase"/>
</dbReference>
<comment type="similarity">
    <text evidence="2 5">Belongs to the aldose epimerase family.</text>
</comment>
<comment type="pathway">
    <text evidence="1 5">Carbohydrate metabolism; hexose metabolism.</text>
</comment>
<evidence type="ECO:0000256" key="7">
    <source>
        <dbReference type="PIRSR" id="PIRSR005096-2"/>
    </source>
</evidence>
<dbReference type="EMBL" id="ASXJ01000182">
    <property type="protein sequence ID" value="ERM01244.1"/>
    <property type="molecule type" value="Genomic_DNA"/>
</dbReference>
<dbReference type="PANTHER" id="PTHR10091:SF49">
    <property type="entry name" value="ALDOSE 1-EPIMERASE"/>
    <property type="match status" value="1"/>
</dbReference>
<dbReference type="EC" id="5.1.3.3" evidence="5"/>
<evidence type="ECO:0000313" key="10">
    <source>
        <dbReference type="Proteomes" id="UP000016842"/>
    </source>
</evidence>
<dbReference type="InterPro" id="IPR015443">
    <property type="entry name" value="Aldose_1-epimerase"/>
</dbReference>
<evidence type="ECO:0000256" key="2">
    <source>
        <dbReference type="ARBA" id="ARBA00006206"/>
    </source>
</evidence>
<evidence type="ECO:0000256" key="5">
    <source>
        <dbReference type="PIRNR" id="PIRNR005096"/>
    </source>
</evidence>
<dbReference type="InterPro" id="IPR014718">
    <property type="entry name" value="GH-type_carb-bd"/>
</dbReference>
<feature type="binding site" evidence="8">
    <location>
        <begin position="94"/>
        <end position="95"/>
    </location>
    <ligand>
        <name>beta-D-galactose</name>
        <dbReference type="ChEBI" id="CHEBI:27667"/>
    </ligand>
</feature>
<feature type="active site" description="Proton donor" evidence="6">
    <location>
        <position position="192"/>
    </location>
</feature>